<evidence type="ECO:0000313" key="2">
    <source>
        <dbReference type="Proteomes" id="UP000647133"/>
    </source>
</evidence>
<dbReference type="EMBL" id="JACYTQ010000005">
    <property type="protein sequence ID" value="MBD8490051.1"/>
    <property type="molecule type" value="Genomic_DNA"/>
</dbReference>
<dbReference type="PROSITE" id="PS51257">
    <property type="entry name" value="PROKAR_LIPOPROTEIN"/>
    <property type="match status" value="1"/>
</dbReference>
<keyword evidence="2" id="KW-1185">Reference proteome</keyword>
<proteinExistence type="predicted"/>
<accession>A0ABR9AMM5</accession>
<sequence>MKITLIKPYYSIFSLTLIVLLWTSCGKKDLETLDPYDYQSKKFEAVTDIPVVEDPDPEVIEPNIGGIENSPLTLAAITNLETANSEAEINAQTSSNLDLVFNFSDGLSAEFKSAANSIDAAGLERILDLDQELDEAYDELISALDQAPEEVLAVLPSMTLGEGAGEGNRLKMVGGSTEGIWEELSNFRITALTDACSDAANQAYDNKIMSLDHQRDSVIAVLDENYGRRVREADERFTTRLSLFDTHYESQEEELRNVVNRLFGLINKMDGFSVVLGQTMRYYAVMYAVQGRLILQVYGDQVMELLEESRDQEKATVLGLYEMRTEELAGYYEERINQSNEILERSLKTCHDQGGGN</sequence>
<reference evidence="1 2" key="1">
    <citation type="submission" date="2020-09" db="EMBL/GenBank/DDBJ databases">
        <title>Echinicola sp. CAU 1574 isolated from sand of Sido Beach.</title>
        <authorList>
            <person name="Kim W."/>
        </authorList>
    </citation>
    <scope>NUCLEOTIDE SEQUENCE [LARGE SCALE GENOMIC DNA]</scope>
    <source>
        <strain evidence="1 2">CAU 1574</strain>
    </source>
</reference>
<protein>
    <submittedName>
        <fullName evidence="1">Uncharacterized protein</fullName>
    </submittedName>
</protein>
<dbReference type="Proteomes" id="UP000647133">
    <property type="component" value="Unassembled WGS sequence"/>
</dbReference>
<name>A0ABR9AMM5_9BACT</name>
<gene>
    <name evidence="1" type="ORF">IFO69_14940</name>
</gene>
<organism evidence="1 2">
    <name type="scientific">Echinicola arenosa</name>
    <dbReference type="NCBI Taxonomy" id="2774144"/>
    <lineage>
        <taxon>Bacteria</taxon>
        <taxon>Pseudomonadati</taxon>
        <taxon>Bacteroidota</taxon>
        <taxon>Cytophagia</taxon>
        <taxon>Cytophagales</taxon>
        <taxon>Cyclobacteriaceae</taxon>
        <taxon>Echinicola</taxon>
    </lineage>
</organism>
<comment type="caution">
    <text evidence="1">The sequence shown here is derived from an EMBL/GenBank/DDBJ whole genome shotgun (WGS) entry which is preliminary data.</text>
</comment>
<dbReference type="RefSeq" id="WP_192010933.1">
    <property type="nucleotide sequence ID" value="NZ_JACYTQ010000005.1"/>
</dbReference>
<evidence type="ECO:0000313" key="1">
    <source>
        <dbReference type="EMBL" id="MBD8490051.1"/>
    </source>
</evidence>